<evidence type="ECO:0000313" key="6">
    <source>
        <dbReference type="EMBL" id="KAE9541096.1"/>
    </source>
</evidence>
<evidence type="ECO:0000256" key="4">
    <source>
        <dbReference type="ARBA" id="ARBA00023478"/>
    </source>
</evidence>
<dbReference type="Pfam" id="PF24796">
    <property type="entry name" value="WDR55"/>
    <property type="match status" value="1"/>
</dbReference>
<evidence type="ECO:0000256" key="2">
    <source>
        <dbReference type="ARBA" id="ARBA00022574"/>
    </source>
</evidence>
<dbReference type="EMBL" id="VYZN01000013">
    <property type="protein sequence ID" value="KAE9541096.1"/>
    <property type="molecule type" value="Genomic_DNA"/>
</dbReference>
<dbReference type="AlphaFoldDB" id="A0A6G0TXV9"/>
<feature type="region of interest" description="Disordered" evidence="5">
    <location>
        <begin position="40"/>
        <end position="136"/>
    </location>
</feature>
<dbReference type="InterPro" id="IPR015943">
    <property type="entry name" value="WD40/YVTN_repeat-like_dom_sf"/>
</dbReference>
<dbReference type="PANTHER" id="PTHR44019:SF20">
    <property type="entry name" value="WD REPEAT-CONTAINING PROTEIN 55"/>
    <property type="match status" value="1"/>
</dbReference>
<reference evidence="6 7" key="1">
    <citation type="submission" date="2019-08" db="EMBL/GenBank/DDBJ databases">
        <title>The genome of the soybean aphid Biotype 1, its phylome, world population structure and adaptation to the North American continent.</title>
        <authorList>
            <person name="Giordano R."/>
            <person name="Donthu R.K."/>
            <person name="Hernandez A.G."/>
            <person name="Wright C.L."/>
            <person name="Zimin A.V."/>
        </authorList>
    </citation>
    <scope>NUCLEOTIDE SEQUENCE [LARGE SCALE GENOMIC DNA]</scope>
    <source>
        <tissue evidence="6">Whole aphids</tissue>
    </source>
</reference>
<dbReference type="InterPro" id="IPR001680">
    <property type="entry name" value="WD40_rpt"/>
</dbReference>
<comment type="caution">
    <text evidence="6">The sequence shown here is derived from an EMBL/GenBank/DDBJ whole genome shotgun (WGS) entry which is preliminary data.</text>
</comment>
<proteinExistence type="inferred from homology"/>
<dbReference type="PANTHER" id="PTHR44019">
    <property type="entry name" value="WD REPEAT-CONTAINING PROTEIN 55"/>
    <property type="match status" value="1"/>
</dbReference>
<comment type="similarity">
    <text evidence="1">Belongs to the WD repeat WDR55 family.</text>
</comment>
<keyword evidence="3" id="KW-0677">Repeat</keyword>
<dbReference type="SMART" id="SM00320">
    <property type="entry name" value="WD40"/>
    <property type="match status" value="4"/>
</dbReference>
<gene>
    <name evidence="6" type="ORF">AGLY_004341</name>
</gene>
<feature type="compositionally biased region" description="Low complexity" evidence="5">
    <location>
        <begin position="70"/>
        <end position="80"/>
    </location>
</feature>
<name>A0A6G0TXV9_APHGL</name>
<keyword evidence="7" id="KW-1185">Reference proteome</keyword>
<protein>
    <recommendedName>
        <fullName evidence="4">WD repeat-containing protein 55 homolog</fullName>
    </recommendedName>
</protein>
<feature type="compositionally biased region" description="Acidic residues" evidence="5">
    <location>
        <begin position="50"/>
        <end position="65"/>
    </location>
</feature>
<dbReference type="OrthoDB" id="2288928at2759"/>
<evidence type="ECO:0000256" key="1">
    <source>
        <dbReference type="ARBA" id="ARBA00007625"/>
    </source>
</evidence>
<dbReference type="Proteomes" id="UP000475862">
    <property type="component" value="Unassembled WGS sequence"/>
</dbReference>
<evidence type="ECO:0000256" key="3">
    <source>
        <dbReference type="ARBA" id="ARBA00022737"/>
    </source>
</evidence>
<dbReference type="Gene3D" id="2.130.10.10">
    <property type="entry name" value="YVTN repeat-like/Quinoprotein amine dehydrogenase"/>
    <property type="match status" value="1"/>
</dbReference>
<dbReference type="InterPro" id="IPR036322">
    <property type="entry name" value="WD40_repeat_dom_sf"/>
</dbReference>
<organism evidence="6 7">
    <name type="scientific">Aphis glycines</name>
    <name type="common">Soybean aphid</name>
    <dbReference type="NCBI Taxonomy" id="307491"/>
    <lineage>
        <taxon>Eukaryota</taxon>
        <taxon>Metazoa</taxon>
        <taxon>Ecdysozoa</taxon>
        <taxon>Arthropoda</taxon>
        <taxon>Hexapoda</taxon>
        <taxon>Insecta</taxon>
        <taxon>Pterygota</taxon>
        <taxon>Neoptera</taxon>
        <taxon>Paraneoptera</taxon>
        <taxon>Hemiptera</taxon>
        <taxon>Sternorrhyncha</taxon>
        <taxon>Aphidomorpha</taxon>
        <taxon>Aphidoidea</taxon>
        <taxon>Aphididae</taxon>
        <taxon>Aphidini</taxon>
        <taxon>Aphis</taxon>
        <taxon>Aphis</taxon>
    </lineage>
</organism>
<accession>A0A6G0TXV9</accession>
<dbReference type="SUPFAM" id="SSF50978">
    <property type="entry name" value="WD40 repeat-like"/>
    <property type="match status" value="1"/>
</dbReference>
<keyword evidence="2" id="KW-0853">WD repeat</keyword>
<feature type="compositionally biased region" description="Acidic residues" evidence="5">
    <location>
        <begin position="81"/>
        <end position="111"/>
    </location>
</feature>
<dbReference type="InterPro" id="IPR050505">
    <property type="entry name" value="WDR55/POC1"/>
</dbReference>
<feature type="compositionally biased region" description="Acidic residues" evidence="5">
    <location>
        <begin position="118"/>
        <end position="136"/>
    </location>
</feature>
<evidence type="ECO:0000313" key="7">
    <source>
        <dbReference type="Proteomes" id="UP000475862"/>
    </source>
</evidence>
<sequence>MLFFIIIIIRRDIRHIDFNVKVTTYRFGDCRLLTSEMCMPDLQKPSDDSSMSDDDGVLEEEQSDEDIYHSNSDNESSSDSSLDDEDVSDDDIEELDDNDDDDDDDDEEENNDGGGGGGDEDDDEEEEEEIEDEEEDEVVAAFLSASSDKNRNHPPNLSVSVLIGGFSFHPNTNIIALGLSNGDIAMYKYFNEMNEHLRTNDNVHLKKVMVLEFNETGDCIYSACKDNNVSVSDVETGKMKVYFEKAHTAGSFVTALSFIDENVFATGDENGVVNVWDIRANGLRFSLKKTEDSINSMITINNSNNEPTLACTSDDGTLTIIDLSSKKMVVQSEPYKSVLTSCVTMKRKTKVVCGTGEGSLITFNAGDYSAFNDEFPCVDKGAAVNRLVPVTENIVISALDNGKIRATNLFPNCHLGIVGHHQDMSVDLLDISDNGHLLASTSYFSSIVKFWNIEFFEDFDLKKHFKKINPKEFNLPSSNVVNATDFFSGLQ</sequence>
<evidence type="ECO:0000256" key="5">
    <source>
        <dbReference type="SAM" id="MobiDB-lite"/>
    </source>
</evidence>